<dbReference type="GO" id="GO:0000155">
    <property type="term" value="F:phosphorelay sensor kinase activity"/>
    <property type="evidence" value="ECO:0007669"/>
    <property type="project" value="InterPro"/>
</dbReference>
<protein>
    <recommendedName>
        <fullName evidence="12">Virulence sensor protein BvgS</fullName>
        <ecNumber evidence="3">2.7.13.3</ecNumber>
    </recommendedName>
</protein>
<dbReference type="Pfam" id="PF02518">
    <property type="entry name" value="HATPase_c"/>
    <property type="match status" value="1"/>
</dbReference>
<dbReference type="InterPro" id="IPR005467">
    <property type="entry name" value="His_kinase_dom"/>
</dbReference>
<dbReference type="InterPro" id="IPR036890">
    <property type="entry name" value="HATPase_C_sf"/>
</dbReference>
<dbReference type="FunFam" id="1.10.287.130:FF:000001">
    <property type="entry name" value="Two-component sensor histidine kinase"/>
    <property type="match status" value="1"/>
</dbReference>
<dbReference type="SUPFAM" id="SSF55874">
    <property type="entry name" value="ATPase domain of HSP90 chaperone/DNA topoisomerase II/histidine kinase"/>
    <property type="match status" value="1"/>
</dbReference>
<keyword evidence="8 15" id="KW-0418">Kinase</keyword>
<dbReference type="GO" id="GO:0009927">
    <property type="term" value="F:histidine phosphotransfer kinase activity"/>
    <property type="evidence" value="ECO:0007669"/>
    <property type="project" value="TreeGrafter"/>
</dbReference>
<evidence type="ECO:0000256" key="5">
    <source>
        <dbReference type="ARBA" id="ARBA00022553"/>
    </source>
</evidence>
<dbReference type="SMART" id="SM00388">
    <property type="entry name" value="HisKA"/>
    <property type="match status" value="1"/>
</dbReference>
<reference evidence="15 16" key="1">
    <citation type="submission" date="2020-04" db="EMBL/GenBank/DDBJ databases">
        <title>Zoogloea sp. G-4-1-14 isolated from soil.</title>
        <authorList>
            <person name="Dahal R.H."/>
        </authorList>
    </citation>
    <scope>NUCLEOTIDE SEQUENCE [LARGE SCALE GENOMIC DNA]</scope>
    <source>
        <strain evidence="15 16">G-4-1-14</strain>
    </source>
</reference>
<keyword evidence="16" id="KW-1185">Reference proteome</keyword>
<evidence type="ECO:0000256" key="2">
    <source>
        <dbReference type="ARBA" id="ARBA00004651"/>
    </source>
</evidence>
<dbReference type="InterPro" id="IPR003594">
    <property type="entry name" value="HATPase_dom"/>
</dbReference>
<evidence type="ECO:0000256" key="10">
    <source>
        <dbReference type="ARBA" id="ARBA00023012"/>
    </source>
</evidence>
<keyword evidence="5" id="KW-0597">Phosphoprotein</keyword>
<evidence type="ECO:0000256" key="3">
    <source>
        <dbReference type="ARBA" id="ARBA00012438"/>
    </source>
</evidence>
<dbReference type="CDD" id="cd16922">
    <property type="entry name" value="HATPase_EvgS-ArcB-TorS-like"/>
    <property type="match status" value="1"/>
</dbReference>
<feature type="domain" description="Histidine kinase" evidence="14">
    <location>
        <begin position="343"/>
        <end position="558"/>
    </location>
</feature>
<dbReference type="PRINTS" id="PR00344">
    <property type="entry name" value="BCTRLSENSOR"/>
</dbReference>
<dbReference type="Gene3D" id="3.30.565.10">
    <property type="entry name" value="Histidine kinase-like ATPase, C-terminal domain"/>
    <property type="match status" value="1"/>
</dbReference>
<dbReference type="RefSeq" id="WP_169146602.1">
    <property type="nucleotide sequence ID" value="NZ_JABBGA010000012.1"/>
</dbReference>
<dbReference type="GO" id="GO:0005886">
    <property type="term" value="C:plasma membrane"/>
    <property type="evidence" value="ECO:0007669"/>
    <property type="project" value="UniProtKB-SubCell"/>
</dbReference>
<dbReference type="AlphaFoldDB" id="A0A848G723"/>
<comment type="caution">
    <text evidence="15">The sequence shown here is derived from an EMBL/GenBank/DDBJ whole genome shotgun (WGS) entry which is preliminary data.</text>
</comment>
<name>A0A848G723_9RHOO</name>
<comment type="function">
    <text evidence="11">Member of the two-component regulatory system BvgS/BvgA. Phosphorylates BvgA via a four-step phosphorelay in response to environmental signals.</text>
</comment>
<evidence type="ECO:0000313" key="15">
    <source>
        <dbReference type="EMBL" id="NML27060.1"/>
    </source>
</evidence>
<dbReference type="InterPro" id="IPR029151">
    <property type="entry name" value="Sensor-like_sf"/>
</dbReference>
<dbReference type="InterPro" id="IPR003661">
    <property type="entry name" value="HisK_dim/P_dom"/>
</dbReference>
<evidence type="ECO:0000256" key="8">
    <source>
        <dbReference type="ARBA" id="ARBA00022777"/>
    </source>
</evidence>
<dbReference type="Proteomes" id="UP000580043">
    <property type="component" value="Unassembled WGS sequence"/>
</dbReference>
<evidence type="ECO:0000256" key="12">
    <source>
        <dbReference type="ARBA" id="ARBA00070152"/>
    </source>
</evidence>
<organism evidence="15 16">
    <name type="scientific">Zoogloea dura</name>
    <dbReference type="NCBI Taxonomy" id="2728840"/>
    <lineage>
        <taxon>Bacteria</taxon>
        <taxon>Pseudomonadati</taxon>
        <taxon>Pseudomonadota</taxon>
        <taxon>Betaproteobacteria</taxon>
        <taxon>Rhodocyclales</taxon>
        <taxon>Zoogloeaceae</taxon>
        <taxon>Zoogloea</taxon>
    </lineage>
</organism>
<keyword evidence="4" id="KW-1003">Cell membrane</keyword>
<evidence type="ECO:0000256" key="7">
    <source>
        <dbReference type="ARBA" id="ARBA00022692"/>
    </source>
</evidence>
<comment type="subcellular location">
    <subcellularLocation>
        <location evidence="2">Cell membrane</location>
        <topology evidence="2">Multi-pass membrane protein</topology>
    </subcellularLocation>
</comment>
<evidence type="ECO:0000256" key="6">
    <source>
        <dbReference type="ARBA" id="ARBA00022679"/>
    </source>
</evidence>
<dbReference type="CDD" id="cd12914">
    <property type="entry name" value="PDC1_DGC_like"/>
    <property type="match status" value="1"/>
</dbReference>
<dbReference type="InterPro" id="IPR004358">
    <property type="entry name" value="Sig_transdc_His_kin-like_C"/>
</dbReference>
<dbReference type="Gene3D" id="1.10.287.130">
    <property type="match status" value="1"/>
</dbReference>
<keyword evidence="9 13" id="KW-1133">Transmembrane helix</keyword>
<dbReference type="PROSITE" id="PS50109">
    <property type="entry name" value="HIS_KIN"/>
    <property type="match status" value="1"/>
</dbReference>
<dbReference type="EMBL" id="JABBGA010000012">
    <property type="protein sequence ID" value="NML27060.1"/>
    <property type="molecule type" value="Genomic_DNA"/>
</dbReference>
<evidence type="ECO:0000256" key="11">
    <source>
        <dbReference type="ARBA" id="ARBA00058004"/>
    </source>
</evidence>
<dbReference type="CDD" id="cd00082">
    <property type="entry name" value="HisKA"/>
    <property type="match status" value="1"/>
</dbReference>
<accession>A0A848G723</accession>
<gene>
    <name evidence="15" type="ORF">HHL15_15000</name>
</gene>
<feature type="transmembrane region" description="Helical" evidence="13">
    <location>
        <begin position="16"/>
        <end position="37"/>
    </location>
</feature>
<dbReference type="InterPro" id="IPR036097">
    <property type="entry name" value="HisK_dim/P_sf"/>
</dbReference>
<dbReference type="Pfam" id="PF22588">
    <property type="entry name" value="dCache_1_like"/>
    <property type="match status" value="1"/>
</dbReference>
<keyword evidence="6" id="KW-0808">Transferase</keyword>
<dbReference type="FunFam" id="3.30.565.10:FF:000010">
    <property type="entry name" value="Sensor histidine kinase RcsC"/>
    <property type="match status" value="1"/>
</dbReference>
<proteinExistence type="predicted"/>
<keyword evidence="7 13" id="KW-0812">Transmembrane</keyword>
<comment type="catalytic activity">
    <reaction evidence="1">
        <text>ATP + protein L-histidine = ADP + protein N-phospho-L-histidine.</text>
        <dbReference type="EC" id="2.7.13.3"/>
    </reaction>
</comment>
<evidence type="ECO:0000256" key="9">
    <source>
        <dbReference type="ARBA" id="ARBA00022989"/>
    </source>
</evidence>
<dbReference type="SUPFAM" id="SSF47384">
    <property type="entry name" value="Homodimeric domain of signal transducing histidine kinase"/>
    <property type="match status" value="1"/>
</dbReference>
<dbReference type="Gene3D" id="3.30.450.20">
    <property type="entry name" value="PAS domain"/>
    <property type="match status" value="2"/>
</dbReference>
<dbReference type="Pfam" id="PF00512">
    <property type="entry name" value="HisKA"/>
    <property type="match status" value="1"/>
</dbReference>
<keyword evidence="10" id="KW-0902">Two-component regulatory system</keyword>
<evidence type="ECO:0000256" key="4">
    <source>
        <dbReference type="ARBA" id="ARBA00022475"/>
    </source>
</evidence>
<sequence length="563" mass="62741">MPADSFQIPADERQRLFAPIVAVGVALIVLVWGAVVYKARVDEEMVVRAINTANLNLARAFEEHTVRTIKSADQAVLFLKYQYEKLGPRMNISDYVRQGAIINSFFNQIGVIDENGIYILSNLPGHTLQDLSDREHFRVHRAQDTDALYISKPVLGRVSGKWSIQLTRRINKPDGSFGGVVVVSMDPHYFSEFYRGVDLGHSGVVSLVGRDGIVRARRAGDNDEVGQDLTGTPLMRLGEQAASGHYNYASKADGVRRFYSYRVFQEYPLLVAVGVGEDEALQEFHQRRLGYMAYAGVMSLMVVVFGALAIRMLDRQYRISLALRESQVRAEEANRMKSEFLASMSHELRTPLNGIMGYAEFLRDSSTDTPREFAGIILDSSQHLLELVNSILDLAKVEAGQMVLELRDVPLRPLLERIIQSHRPPALDKGLVLAFEVAGDVPETLRCDSTRLSQVLINLVDNAIKFTDEGRVDITVSRQGAWLQLKVADTGCGIAGDMQDHVFERFRQVESFLTRRHAGTGLGLALVKELTALMGGNVVLHSEPGKGSEFVVNLPLEFQEHRT</sequence>
<evidence type="ECO:0000259" key="14">
    <source>
        <dbReference type="PROSITE" id="PS50109"/>
    </source>
</evidence>
<dbReference type="InterPro" id="IPR054327">
    <property type="entry name" value="His-kinase-like_sensor"/>
</dbReference>
<evidence type="ECO:0000256" key="1">
    <source>
        <dbReference type="ARBA" id="ARBA00000085"/>
    </source>
</evidence>
<dbReference type="PANTHER" id="PTHR43047:SF72">
    <property type="entry name" value="OSMOSENSING HISTIDINE PROTEIN KINASE SLN1"/>
    <property type="match status" value="1"/>
</dbReference>
<dbReference type="SUPFAM" id="SSF103190">
    <property type="entry name" value="Sensory domain-like"/>
    <property type="match status" value="1"/>
</dbReference>
<evidence type="ECO:0000256" key="13">
    <source>
        <dbReference type="SAM" id="Phobius"/>
    </source>
</evidence>
<keyword evidence="13" id="KW-0472">Membrane</keyword>
<dbReference type="SMART" id="SM00387">
    <property type="entry name" value="HATPase_c"/>
    <property type="match status" value="1"/>
</dbReference>
<dbReference type="EC" id="2.7.13.3" evidence="3"/>
<dbReference type="CDD" id="cd12915">
    <property type="entry name" value="PDC2_DGC_like"/>
    <property type="match status" value="1"/>
</dbReference>
<evidence type="ECO:0000313" key="16">
    <source>
        <dbReference type="Proteomes" id="UP000580043"/>
    </source>
</evidence>
<feature type="transmembrane region" description="Helical" evidence="13">
    <location>
        <begin position="291"/>
        <end position="313"/>
    </location>
</feature>
<dbReference type="PANTHER" id="PTHR43047">
    <property type="entry name" value="TWO-COMPONENT HISTIDINE PROTEIN KINASE"/>
    <property type="match status" value="1"/>
</dbReference>